<accession>A0A1A5YBK1</accession>
<dbReference type="PANTHER" id="PTHR35789">
    <property type="entry name" value="SPORE GERMINATION PROTEIN B3"/>
    <property type="match status" value="1"/>
</dbReference>
<evidence type="ECO:0000256" key="6">
    <source>
        <dbReference type="ARBA" id="ARBA00023139"/>
    </source>
</evidence>
<comment type="caution">
    <text evidence="10">The sequence shown here is derived from an EMBL/GenBank/DDBJ whole genome shotgun (WGS) entry which is preliminary data.</text>
</comment>
<dbReference type="AlphaFoldDB" id="A0A1A5YBK1"/>
<dbReference type="Gene3D" id="3.30.300.210">
    <property type="entry name" value="Nutrient germinant receptor protein C, domain 3"/>
    <property type="match status" value="1"/>
</dbReference>
<evidence type="ECO:0000313" key="11">
    <source>
        <dbReference type="Proteomes" id="UP000092024"/>
    </source>
</evidence>
<evidence type="ECO:0000256" key="3">
    <source>
        <dbReference type="ARBA" id="ARBA00022544"/>
    </source>
</evidence>
<reference evidence="10 11" key="1">
    <citation type="submission" date="2016-05" db="EMBL/GenBank/DDBJ databases">
        <title>Paenibacillus oryzae. sp. nov., isolated from the rice root.</title>
        <authorList>
            <person name="Zhang J."/>
            <person name="Zhang X."/>
        </authorList>
    </citation>
    <scope>NUCLEOTIDE SEQUENCE [LARGE SCALE GENOMIC DNA]</scope>
    <source>
        <strain evidence="10 11">1DrF-4</strain>
    </source>
</reference>
<protein>
    <submittedName>
        <fullName evidence="10">Uncharacterized protein</fullName>
    </submittedName>
</protein>
<gene>
    <name evidence="10" type="ORF">A7K91_09665</name>
</gene>
<comment type="subcellular location">
    <subcellularLocation>
        <location evidence="1">Membrane</location>
        <topology evidence="1">Lipid-anchor</topology>
    </subcellularLocation>
</comment>
<evidence type="ECO:0000256" key="1">
    <source>
        <dbReference type="ARBA" id="ARBA00004635"/>
    </source>
</evidence>
<dbReference type="Pfam" id="PF05504">
    <property type="entry name" value="Spore_GerAC"/>
    <property type="match status" value="1"/>
</dbReference>
<dbReference type="PANTHER" id="PTHR35789:SF1">
    <property type="entry name" value="SPORE GERMINATION PROTEIN B3"/>
    <property type="match status" value="1"/>
</dbReference>
<evidence type="ECO:0000259" key="9">
    <source>
        <dbReference type="Pfam" id="PF25198"/>
    </source>
</evidence>
<dbReference type="Gene3D" id="6.20.190.10">
    <property type="entry name" value="Nutrient germinant receptor protein C, domain 1"/>
    <property type="match status" value="1"/>
</dbReference>
<dbReference type="Pfam" id="PF25198">
    <property type="entry name" value="Spore_GerAC_N"/>
    <property type="match status" value="1"/>
</dbReference>
<dbReference type="GO" id="GO:0009847">
    <property type="term" value="P:spore germination"/>
    <property type="evidence" value="ECO:0007669"/>
    <property type="project" value="InterPro"/>
</dbReference>
<dbReference type="STRING" id="1844972.A7K91_09665"/>
<evidence type="ECO:0000256" key="4">
    <source>
        <dbReference type="ARBA" id="ARBA00022729"/>
    </source>
</evidence>
<dbReference type="InterPro" id="IPR046953">
    <property type="entry name" value="Spore_GerAC-like_C"/>
</dbReference>
<feature type="domain" description="Spore germination protein N-terminal" evidence="9">
    <location>
        <begin position="27"/>
        <end position="198"/>
    </location>
</feature>
<keyword evidence="5" id="KW-0472">Membrane</keyword>
<name>A0A1A5YBK1_9BACL</name>
<comment type="similarity">
    <text evidence="2">Belongs to the GerABKC lipoprotein family.</text>
</comment>
<dbReference type="InterPro" id="IPR057336">
    <property type="entry name" value="GerAC_N"/>
</dbReference>
<dbReference type="RefSeq" id="WP_068686858.1">
    <property type="nucleotide sequence ID" value="NZ_LYPA01000076.1"/>
</dbReference>
<dbReference type="NCBIfam" id="TIGR02887">
    <property type="entry name" value="spore_ger_x_C"/>
    <property type="match status" value="1"/>
</dbReference>
<dbReference type="Proteomes" id="UP000092024">
    <property type="component" value="Unassembled WGS sequence"/>
</dbReference>
<keyword evidence="6" id="KW-0564">Palmitate</keyword>
<keyword evidence="4" id="KW-0732">Signal</keyword>
<dbReference type="InterPro" id="IPR038501">
    <property type="entry name" value="Spore_GerAC_C_sf"/>
</dbReference>
<keyword evidence="7" id="KW-0449">Lipoprotein</keyword>
<proteinExistence type="inferred from homology"/>
<feature type="domain" description="Spore germination GerAC-like C-terminal" evidence="8">
    <location>
        <begin position="219"/>
        <end position="383"/>
    </location>
</feature>
<evidence type="ECO:0000256" key="7">
    <source>
        <dbReference type="ARBA" id="ARBA00023288"/>
    </source>
</evidence>
<dbReference type="InterPro" id="IPR008844">
    <property type="entry name" value="Spore_GerAC-like"/>
</dbReference>
<keyword evidence="11" id="KW-1185">Reference proteome</keyword>
<dbReference type="PROSITE" id="PS51257">
    <property type="entry name" value="PROKAR_LIPOPROTEIN"/>
    <property type="match status" value="1"/>
</dbReference>
<evidence type="ECO:0000259" key="8">
    <source>
        <dbReference type="Pfam" id="PF05504"/>
    </source>
</evidence>
<keyword evidence="3" id="KW-0309">Germination</keyword>
<dbReference type="GO" id="GO:0016020">
    <property type="term" value="C:membrane"/>
    <property type="evidence" value="ECO:0007669"/>
    <property type="project" value="UniProtKB-SubCell"/>
</dbReference>
<evidence type="ECO:0000256" key="2">
    <source>
        <dbReference type="ARBA" id="ARBA00007886"/>
    </source>
</evidence>
<evidence type="ECO:0000313" key="10">
    <source>
        <dbReference type="EMBL" id="OBR62974.1"/>
    </source>
</evidence>
<dbReference type="OrthoDB" id="9816067at2"/>
<evidence type="ECO:0000256" key="5">
    <source>
        <dbReference type="ARBA" id="ARBA00023136"/>
    </source>
</evidence>
<dbReference type="EMBL" id="LYPA01000076">
    <property type="protein sequence ID" value="OBR62974.1"/>
    <property type="molecule type" value="Genomic_DNA"/>
</dbReference>
<organism evidence="10 11">
    <name type="scientific">Paenibacillus oryzae</name>
    <dbReference type="NCBI Taxonomy" id="1844972"/>
    <lineage>
        <taxon>Bacteria</taxon>
        <taxon>Bacillati</taxon>
        <taxon>Bacillota</taxon>
        <taxon>Bacilli</taxon>
        <taxon>Bacillales</taxon>
        <taxon>Paenibacillaceae</taxon>
        <taxon>Paenibacillus</taxon>
    </lineage>
</organism>
<sequence>MKTKGIKYSLAFFLSLLCGLLLSGCWDRNEINDLAIVLATGIDYSHQKVELTAQIFIPRKSGSVSSTGSSESSPSGVTMIRTAEGSTIAEALNRLQRKVSREMFWGHCEVVVISEQAGKQGLREYLDFLLRYPQFREHAYVFTSGGEAKEVLALLDPLERSSAESLREMANLGLGSRVTLLELAQSIASPSGSAILSRMLISPADPGQKKLATTPYAKGISLFKDGYYVKTALEPVSVGVLLLSNELNNFIMPIELPQVKGAFSIRMNKVKTKLTPSIVNGTWGMGVHIESEGEVVLNTTNYDLANPVMLSKVEEAWLNRFKELAEQALQLAQKDLSADIYKFADQFRRYNAGIWKKNQENWLTIYRNMEVEITGNVIITDTGKSIEPQGIPHQASN</sequence>